<dbReference type="Pfam" id="PF07714">
    <property type="entry name" value="PK_Tyr_Ser-Thr"/>
    <property type="match status" value="1"/>
</dbReference>
<dbReference type="SUPFAM" id="SSF56112">
    <property type="entry name" value="Protein kinase-like (PK-like)"/>
    <property type="match status" value="2"/>
</dbReference>
<dbReference type="GO" id="GO:0005524">
    <property type="term" value="F:ATP binding"/>
    <property type="evidence" value="ECO:0007669"/>
    <property type="project" value="InterPro"/>
</dbReference>
<name>A0A074RR51_9AGAM</name>
<evidence type="ECO:0000259" key="1">
    <source>
        <dbReference type="PROSITE" id="PS50011"/>
    </source>
</evidence>
<dbReference type="STRING" id="1423351.A0A074RR51"/>
<dbReference type="PANTHER" id="PTHR44329">
    <property type="entry name" value="SERINE/THREONINE-PROTEIN KINASE TNNI3K-RELATED"/>
    <property type="match status" value="1"/>
</dbReference>
<dbReference type="InterPro" id="IPR011009">
    <property type="entry name" value="Kinase-like_dom_sf"/>
</dbReference>
<sequence>MSTAWVAIGRSHFKTRLQSTCLILLSQPTNHFLHIRTREKMSEPKIAMKTTISSTMAMSEICPHFTMRGIHDLTNAIQWSGENPIAGGGFADIYDAILDPLSVPSSSSGLLINRHPAKGSSNVHNSHPSRPSGMQVVIKVRRSVPDSPDYAKQIASHIYKWSKCEHPNVLQLLGFAMFHGRIGLVLPWAEKGTVMSYFRARPSASLRDRFDKCVEICSGVEYLHSIGIVHGDIKGENVVISADDTAMLTDLDDAELEERSLFFTGKQGVNALSLSWAAPELLAAEHMNKTQSSDVYALGMTILEVLTGRPPDFGSDNIARIAVLISSGNYPIRWDPLSHNNRDDIWNLLVRCWQYTPQTRPNAKYVKIAILSMPPRNWQILYSEEYFDDEPLSLPSADSMKKHAVVRFPFPPILRRPRVQPINSMPISRKMDLKDVISQLAVCGCQNISEQIDESTFGTIPSLYGGSGDVYCGSLLDSTLVCVKVPRFANDASQRAESQAYASREIHTWNKCKHPNILPFLGLAAFRDRVATISPWIKNGTMRNYLKQHSDADRCRLSTQICTTVAYLHSINVVHGDLKGDNVLISDDGSALLMDFGSSDLENRTLKFTHLMNQCGWTMRWGAPELLQEITPSSKESDVYALGMTILEAITGQLPFPEKQEMAVLLAVCVRQEIPTRPAAQIPVNSQNGDKLWELLCECWSREMEKRPSAAQVESVMKTITKESLAPAE</sequence>
<dbReference type="PROSITE" id="PS00108">
    <property type="entry name" value="PROTEIN_KINASE_ST"/>
    <property type="match status" value="2"/>
</dbReference>
<accession>A0A074RR51</accession>
<dbReference type="InterPro" id="IPR000719">
    <property type="entry name" value="Prot_kinase_dom"/>
</dbReference>
<dbReference type="PROSITE" id="PS50011">
    <property type="entry name" value="PROTEIN_KINASE_DOM"/>
    <property type="match status" value="2"/>
</dbReference>
<dbReference type="OrthoDB" id="4062651at2759"/>
<keyword evidence="3" id="KW-1185">Reference proteome</keyword>
<gene>
    <name evidence="2" type="ORF">V565_102360</name>
</gene>
<dbReference type="EMBL" id="AZST01000374">
    <property type="protein sequence ID" value="KEP49344.1"/>
    <property type="molecule type" value="Genomic_DNA"/>
</dbReference>
<proteinExistence type="predicted"/>
<dbReference type="PANTHER" id="PTHR44329:SF214">
    <property type="entry name" value="PROTEIN KINASE DOMAIN-CONTAINING PROTEIN"/>
    <property type="match status" value="1"/>
</dbReference>
<dbReference type="InterPro" id="IPR008271">
    <property type="entry name" value="Ser/Thr_kinase_AS"/>
</dbReference>
<reference evidence="2 3" key="1">
    <citation type="submission" date="2013-12" db="EMBL/GenBank/DDBJ databases">
        <authorList>
            <person name="Cubeta M."/>
            <person name="Pakala S."/>
            <person name="Fedorova N."/>
            <person name="Thomas E."/>
            <person name="Dean R."/>
            <person name="Jabaji S."/>
            <person name="Neate S."/>
            <person name="Toda T."/>
            <person name="Tavantzis S."/>
            <person name="Vilgalys R."/>
            <person name="Bharathan N."/>
            <person name="Pakala S."/>
            <person name="Losada L.S."/>
            <person name="Zafar N."/>
            <person name="Nierman W."/>
        </authorList>
    </citation>
    <scope>NUCLEOTIDE SEQUENCE [LARGE SCALE GENOMIC DNA]</scope>
    <source>
        <strain evidence="2 3">123E</strain>
    </source>
</reference>
<dbReference type="Proteomes" id="UP000027456">
    <property type="component" value="Unassembled WGS sequence"/>
</dbReference>
<dbReference type="SMART" id="SM00220">
    <property type="entry name" value="S_TKc"/>
    <property type="match status" value="2"/>
</dbReference>
<evidence type="ECO:0000313" key="2">
    <source>
        <dbReference type="EMBL" id="KEP49344.1"/>
    </source>
</evidence>
<organism evidence="2 3">
    <name type="scientific">Rhizoctonia solani 123E</name>
    <dbReference type="NCBI Taxonomy" id="1423351"/>
    <lineage>
        <taxon>Eukaryota</taxon>
        <taxon>Fungi</taxon>
        <taxon>Dikarya</taxon>
        <taxon>Basidiomycota</taxon>
        <taxon>Agaricomycotina</taxon>
        <taxon>Agaricomycetes</taxon>
        <taxon>Cantharellales</taxon>
        <taxon>Ceratobasidiaceae</taxon>
        <taxon>Rhizoctonia</taxon>
    </lineage>
</organism>
<dbReference type="HOGENOM" id="CLU_027227_0_0_1"/>
<feature type="domain" description="Protein kinase" evidence="1">
    <location>
        <begin position="79"/>
        <end position="387"/>
    </location>
</feature>
<comment type="caution">
    <text evidence="2">The sequence shown here is derived from an EMBL/GenBank/DDBJ whole genome shotgun (WGS) entry which is preliminary data.</text>
</comment>
<evidence type="ECO:0000313" key="3">
    <source>
        <dbReference type="Proteomes" id="UP000027456"/>
    </source>
</evidence>
<feature type="domain" description="Protein kinase" evidence="1">
    <location>
        <begin position="446"/>
        <end position="720"/>
    </location>
</feature>
<dbReference type="Gene3D" id="1.10.510.10">
    <property type="entry name" value="Transferase(Phosphotransferase) domain 1"/>
    <property type="match status" value="2"/>
</dbReference>
<dbReference type="GO" id="GO:0004674">
    <property type="term" value="F:protein serine/threonine kinase activity"/>
    <property type="evidence" value="ECO:0007669"/>
    <property type="project" value="TreeGrafter"/>
</dbReference>
<dbReference type="InterPro" id="IPR051681">
    <property type="entry name" value="Ser/Thr_Kinases-Pseudokinases"/>
</dbReference>
<keyword evidence="2" id="KW-0808">Transferase</keyword>
<dbReference type="InterPro" id="IPR001245">
    <property type="entry name" value="Ser-Thr/Tyr_kinase_cat_dom"/>
</dbReference>
<dbReference type="AlphaFoldDB" id="A0A074RR51"/>
<dbReference type="Pfam" id="PF00069">
    <property type="entry name" value="Pkinase"/>
    <property type="match status" value="1"/>
</dbReference>
<keyword evidence="2" id="KW-0418">Kinase</keyword>
<protein>
    <submittedName>
        <fullName evidence="2">Tyrosine kinase catalytic domain protein</fullName>
    </submittedName>
</protein>